<feature type="domain" description="Zn(2)-C6 fungal-type" evidence="7">
    <location>
        <begin position="7"/>
        <end position="35"/>
    </location>
</feature>
<evidence type="ECO:0000256" key="5">
    <source>
        <dbReference type="ARBA" id="ARBA00023163"/>
    </source>
</evidence>
<keyword evidence="5" id="KW-0804">Transcription</keyword>
<evidence type="ECO:0000256" key="2">
    <source>
        <dbReference type="ARBA" id="ARBA00022833"/>
    </source>
</evidence>
<dbReference type="Pfam" id="PF00172">
    <property type="entry name" value="Zn_clus"/>
    <property type="match status" value="1"/>
</dbReference>
<dbReference type="InterPro" id="IPR052360">
    <property type="entry name" value="Transcr_Regulatory_Proteins"/>
</dbReference>
<keyword evidence="2" id="KW-0862">Zinc</keyword>
<dbReference type="PANTHER" id="PTHR36206">
    <property type="entry name" value="ASPERCRYPTIN BIOSYNTHESIS CLUSTER-SPECIFIC TRANSCRIPTION REGULATOR ATNN-RELATED"/>
    <property type="match status" value="1"/>
</dbReference>
<evidence type="ECO:0000259" key="7">
    <source>
        <dbReference type="PROSITE" id="PS50048"/>
    </source>
</evidence>
<proteinExistence type="predicted"/>
<evidence type="ECO:0000256" key="1">
    <source>
        <dbReference type="ARBA" id="ARBA00022723"/>
    </source>
</evidence>
<gene>
    <name evidence="8" type="ORF">N7492_008216</name>
</gene>
<keyword evidence="1" id="KW-0479">Metal-binding</keyword>
<reference evidence="8" key="2">
    <citation type="journal article" date="2023" name="IMA Fungus">
        <title>Comparative genomic study of the Penicillium genus elucidates a diverse pangenome and 15 lateral gene transfer events.</title>
        <authorList>
            <person name="Petersen C."/>
            <person name="Sorensen T."/>
            <person name="Nielsen M.R."/>
            <person name="Sondergaard T.E."/>
            <person name="Sorensen J.L."/>
            <person name="Fitzpatrick D.A."/>
            <person name="Frisvad J.C."/>
            <person name="Nielsen K.L."/>
        </authorList>
    </citation>
    <scope>NUCLEOTIDE SEQUENCE</scope>
    <source>
        <strain evidence="8">IBT 21917</strain>
    </source>
</reference>
<keyword evidence="6" id="KW-0539">Nucleus</keyword>
<dbReference type="AlphaFoldDB" id="A0A9W9LGQ7"/>
<dbReference type="InterPro" id="IPR001138">
    <property type="entry name" value="Zn2Cys6_DnaBD"/>
</dbReference>
<reference evidence="8" key="1">
    <citation type="submission" date="2022-11" db="EMBL/GenBank/DDBJ databases">
        <authorList>
            <person name="Petersen C."/>
        </authorList>
    </citation>
    <scope>NUCLEOTIDE SEQUENCE</scope>
    <source>
        <strain evidence="8">IBT 21917</strain>
    </source>
</reference>
<dbReference type="PROSITE" id="PS50048">
    <property type="entry name" value="ZN2_CY6_FUNGAL_2"/>
    <property type="match status" value="1"/>
</dbReference>
<dbReference type="OrthoDB" id="2593732at2759"/>
<dbReference type="GO" id="GO:0008270">
    <property type="term" value="F:zinc ion binding"/>
    <property type="evidence" value="ECO:0007669"/>
    <property type="project" value="InterPro"/>
</dbReference>
<dbReference type="PANTHER" id="PTHR36206:SF16">
    <property type="entry name" value="TRANSCRIPTION FACTOR DOMAIN-CONTAINING PROTEIN-RELATED"/>
    <property type="match status" value="1"/>
</dbReference>
<evidence type="ECO:0000256" key="4">
    <source>
        <dbReference type="ARBA" id="ARBA00023125"/>
    </source>
</evidence>
<dbReference type="EMBL" id="JAPQKO010000006">
    <property type="protein sequence ID" value="KAJ5155413.1"/>
    <property type="molecule type" value="Genomic_DNA"/>
</dbReference>
<keyword evidence="3" id="KW-0805">Transcription regulation</keyword>
<evidence type="ECO:0000256" key="6">
    <source>
        <dbReference type="ARBA" id="ARBA00023242"/>
    </source>
</evidence>
<accession>A0A9W9LGQ7</accession>
<sequence>MPRTSRNCGNCRAVKRRCDQQFPHCGQCRRAHQTCPGYRDEWELVFRDQTDWTIERTEAKRSLKVAPGIHKIKDDETYPHQSRCVFTGRKRDGYPAGPGRSYPWELLSLQPTTMPDVNSIELRSLAFFRQVVGPVLSGPLGRSFWTCTVHQLAHQDPAVRHAAVAISALYERLDQSPRDSGAPYDSGFALRQYNQAIKSITTLKGPGPSELDTVLLILNQILHFHTPKPEILAIIRHLSIFPLLFTSRLSDPIPSAEQYPTTPDSFESLVQAQEVLDWLTYRLVGLSRVTDDYNASGLSSSCDLEPLIAQQQRVISDLNAWQAAVTKFKSREPIPQEYATIDRILQARWTAGITWASACLEDGECVYDTYMDRFERIIELASHEDPTAVSSLSKTPKFTFEMGLGTAVYFVAIKCRSLPLRLKALSMLTTVGCPRETMWERGDMKRKALQIIELEHGIKLTPERIEEIKMTGECSPMPPEDRRIGDLGIEGTGLAAQMIFHLPVS</sequence>
<dbReference type="CDD" id="cd00067">
    <property type="entry name" value="GAL4"/>
    <property type="match status" value="1"/>
</dbReference>
<evidence type="ECO:0000313" key="9">
    <source>
        <dbReference type="Proteomes" id="UP001146351"/>
    </source>
</evidence>
<dbReference type="Proteomes" id="UP001146351">
    <property type="component" value="Unassembled WGS sequence"/>
</dbReference>
<name>A0A9W9LGQ7_9EURO</name>
<dbReference type="Gene3D" id="4.10.240.10">
    <property type="entry name" value="Zn(2)-C6 fungal-type DNA-binding domain"/>
    <property type="match status" value="1"/>
</dbReference>
<dbReference type="GO" id="GO:0000981">
    <property type="term" value="F:DNA-binding transcription factor activity, RNA polymerase II-specific"/>
    <property type="evidence" value="ECO:0007669"/>
    <property type="project" value="InterPro"/>
</dbReference>
<dbReference type="InterPro" id="IPR036864">
    <property type="entry name" value="Zn2-C6_fun-type_DNA-bd_sf"/>
</dbReference>
<keyword evidence="9" id="KW-1185">Reference proteome</keyword>
<evidence type="ECO:0000256" key="3">
    <source>
        <dbReference type="ARBA" id="ARBA00023015"/>
    </source>
</evidence>
<evidence type="ECO:0000313" key="8">
    <source>
        <dbReference type="EMBL" id="KAJ5155413.1"/>
    </source>
</evidence>
<keyword evidence="4" id="KW-0238">DNA-binding</keyword>
<protein>
    <submittedName>
        <fullName evidence="8">C6 zinc finger domain-containing protein</fullName>
    </submittedName>
</protein>
<dbReference type="GO" id="GO:0003677">
    <property type="term" value="F:DNA binding"/>
    <property type="evidence" value="ECO:0007669"/>
    <property type="project" value="UniProtKB-KW"/>
</dbReference>
<comment type="caution">
    <text evidence="8">The sequence shown here is derived from an EMBL/GenBank/DDBJ whole genome shotgun (WGS) entry which is preliminary data.</text>
</comment>
<organism evidence="8 9">
    <name type="scientific">Penicillium capsulatum</name>
    <dbReference type="NCBI Taxonomy" id="69766"/>
    <lineage>
        <taxon>Eukaryota</taxon>
        <taxon>Fungi</taxon>
        <taxon>Dikarya</taxon>
        <taxon>Ascomycota</taxon>
        <taxon>Pezizomycotina</taxon>
        <taxon>Eurotiomycetes</taxon>
        <taxon>Eurotiomycetidae</taxon>
        <taxon>Eurotiales</taxon>
        <taxon>Aspergillaceae</taxon>
        <taxon>Penicillium</taxon>
    </lineage>
</organism>
<dbReference type="SUPFAM" id="SSF57701">
    <property type="entry name" value="Zn2/Cys6 DNA-binding domain"/>
    <property type="match status" value="1"/>
</dbReference>